<feature type="compositionally biased region" description="Basic residues" evidence="1">
    <location>
        <begin position="106"/>
        <end position="124"/>
    </location>
</feature>
<protein>
    <submittedName>
        <fullName evidence="3">Uncharacterized protein</fullName>
    </submittedName>
</protein>
<dbReference type="AlphaFoldDB" id="A0A1I8AXZ3"/>
<reference evidence="3" key="1">
    <citation type="submission" date="2016-11" db="UniProtKB">
        <authorList>
            <consortium name="WormBaseParasite"/>
        </authorList>
    </citation>
    <scope>IDENTIFICATION</scope>
</reference>
<name>A0A1I8AXZ3_MELHA</name>
<evidence type="ECO:0000313" key="3">
    <source>
        <dbReference type="WBParaSite" id="MhA1_Contig1052.frz3.gene2"/>
    </source>
</evidence>
<feature type="compositionally biased region" description="Basic and acidic residues" evidence="1">
    <location>
        <begin position="187"/>
        <end position="215"/>
    </location>
</feature>
<accession>A0A1I8AXZ3</accession>
<evidence type="ECO:0000256" key="1">
    <source>
        <dbReference type="SAM" id="MobiDB-lite"/>
    </source>
</evidence>
<organism evidence="2 3">
    <name type="scientific">Meloidogyne hapla</name>
    <name type="common">Root-knot nematode worm</name>
    <dbReference type="NCBI Taxonomy" id="6305"/>
    <lineage>
        <taxon>Eukaryota</taxon>
        <taxon>Metazoa</taxon>
        <taxon>Ecdysozoa</taxon>
        <taxon>Nematoda</taxon>
        <taxon>Chromadorea</taxon>
        <taxon>Rhabditida</taxon>
        <taxon>Tylenchina</taxon>
        <taxon>Tylenchomorpha</taxon>
        <taxon>Tylenchoidea</taxon>
        <taxon>Meloidogynidae</taxon>
        <taxon>Meloidogyninae</taxon>
        <taxon>Meloidogyne</taxon>
    </lineage>
</organism>
<keyword evidence="2" id="KW-1185">Reference proteome</keyword>
<evidence type="ECO:0000313" key="2">
    <source>
        <dbReference type="Proteomes" id="UP000095281"/>
    </source>
</evidence>
<proteinExistence type="predicted"/>
<sequence length="215" mass="24162">MEDIQNKERRVKGIKVIEGLEYIKYKAQQEQEILELNTDEDKVTTITEKNIIKKVRDVYGQKAADMIGTRIDWSSWGVEMNPKERPNPYDFPAFLRAVEDVGEKKVGKHKKGEKSAYKSKRSKKPPKDELVFDKSISGGDNYSKLPTEEDLFPNDDGGGEKAGGGETALGFDENEKIGSGGGNEVDEDKKSKNIEEKKEEIEKSGSNKEGKDEKD</sequence>
<feature type="region of interest" description="Disordered" evidence="1">
    <location>
        <begin position="102"/>
        <end position="215"/>
    </location>
</feature>
<dbReference type="WBParaSite" id="MhA1_Contig1052.frz3.gene2">
    <property type="protein sequence ID" value="MhA1_Contig1052.frz3.gene2"/>
    <property type="gene ID" value="MhA1_Contig1052.frz3.gene2"/>
</dbReference>
<dbReference type="Proteomes" id="UP000095281">
    <property type="component" value="Unplaced"/>
</dbReference>